<feature type="domain" description="SLH" evidence="3">
    <location>
        <begin position="615"/>
        <end position="682"/>
    </location>
</feature>
<dbReference type="PANTHER" id="PTHR47197:SF3">
    <property type="entry name" value="DIHYDRO-HEME D1 DEHYDROGENASE"/>
    <property type="match status" value="1"/>
</dbReference>
<dbReference type="PANTHER" id="PTHR47197">
    <property type="entry name" value="PROTEIN NIRF"/>
    <property type="match status" value="1"/>
</dbReference>
<feature type="signal peptide" evidence="2">
    <location>
        <begin position="1"/>
        <end position="31"/>
    </location>
</feature>
<dbReference type="InterPro" id="IPR011048">
    <property type="entry name" value="Haem_d1_sf"/>
</dbReference>
<reference evidence="4" key="2">
    <citation type="submission" date="2023-02" db="EMBL/GenBank/DDBJ databases">
        <authorList>
            <person name="Sun Q."/>
            <person name="Mori K."/>
        </authorList>
    </citation>
    <scope>NUCLEOTIDE SEQUENCE</scope>
    <source>
        <strain evidence="4">NBRC 112290</strain>
    </source>
</reference>
<evidence type="ECO:0000256" key="2">
    <source>
        <dbReference type="SAM" id="SignalP"/>
    </source>
</evidence>
<reference evidence="4" key="1">
    <citation type="journal article" date="2014" name="Int. J. Syst. Evol. Microbiol.">
        <title>Complete genome sequence of Corynebacterium casei LMG S-19264T (=DSM 44701T), isolated from a smear-ripened cheese.</title>
        <authorList>
            <consortium name="US DOE Joint Genome Institute (JGI-PGF)"/>
            <person name="Walter F."/>
            <person name="Albersmeier A."/>
            <person name="Kalinowski J."/>
            <person name="Ruckert C."/>
        </authorList>
    </citation>
    <scope>NUCLEOTIDE SEQUENCE</scope>
    <source>
        <strain evidence="4">NBRC 112290</strain>
    </source>
</reference>
<feature type="region of interest" description="Disordered" evidence="1">
    <location>
        <begin position="386"/>
        <end position="416"/>
    </location>
</feature>
<evidence type="ECO:0000259" key="3">
    <source>
        <dbReference type="PROSITE" id="PS51272"/>
    </source>
</evidence>
<protein>
    <recommendedName>
        <fullName evidence="3">SLH domain-containing protein</fullName>
    </recommendedName>
</protein>
<dbReference type="EMBL" id="BSUM01000001">
    <property type="protein sequence ID" value="GMA32883.1"/>
    <property type="molecule type" value="Genomic_DNA"/>
</dbReference>
<sequence length="819" mass="85270">MRRRTTAHRTAALAVGVLSLTAVLAAAPAGAAPADAAPAAAAPAAHTLTRTVEAGGITRSQALDAAAGRLYLPIDRGELTPGAVTWIDAATGEPSGVTIELTSAEPSLLAVNADRGELYVSHYRDGVVSVVDTATGTLEGTISGAPRTPVSLDVDPTTGDVYATGDTVVVIDPETRTAGAPVAVTTQRYPLVKDAVFDDDRRVLWVAEGRGNVITAVSAVTGAWVSSLAIPVGSFSYDGERLGGRAAALAVDEELGHLYAAVAPTLSDTWDDNRLITIDTTSGLHLGSPITLGETTREIAVNPVTHEVYAANGFSNTLGVVSPATWSVSETLDFTAAGVTSGTGAAEANVWSVVAAPTGTRAFVTHPYRTARTSVVDRTGDVPAVTPLAPAPGQVEPPEPEQPVNPAWPGPEATASPAPLGASALEGATLAWSVSDYASEWTATSYDDVARASDGTFAFTGGTGWQDPATGATRVSWSDGFRLHPYPGLAPDVTLTFGNPTLSVDGDGSGDLVMDVAWTVSPTVTSDGYARVQVATFAPGEAGVAADGTVTFTRSPEYAGRSWTAPDGRVLPDAFPGELLDHLAPDVRPWFYASGSSLDATKVPTPVTATWGAPAPLTFADVPAGMPFAEEIGWLAERRVTTGWVLPDGTREFRPVTPVARDAMAAFLYRLAGRPAHEAPTTSPFVDVAPGDQFYDEITWLYEAEISTGWVGQDGAREFRPLAPVARDAMAAFLFRFAGVNDGTADGETYATPATSRFADVTPGTQFFTEMSWLADRGISTGWPQEDGPALFGPLRDVNRDAMAAFMYRLATSDVSSDA</sequence>
<dbReference type="PROSITE" id="PS51272">
    <property type="entry name" value="SLH"/>
    <property type="match status" value="3"/>
</dbReference>
<keyword evidence="2" id="KW-0732">Signal</keyword>
<dbReference type="InterPro" id="IPR007331">
    <property type="entry name" value="Htaa"/>
</dbReference>
<proteinExistence type="predicted"/>
<organism evidence="4 5">
    <name type="scientific">Litorihabitans aurantiacus</name>
    <dbReference type="NCBI Taxonomy" id="1930061"/>
    <lineage>
        <taxon>Bacteria</taxon>
        <taxon>Bacillati</taxon>
        <taxon>Actinomycetota</taxon>
        <taxon>Actinomycetes</taxon>
        <taxon>Micrococcales</taxon>
        <taxon>Beutenbergiaceae</taxon>
        <taxon>Litorihabitans</taxon>
    </lineage>
</organism>
<dbReference type="InterPro" id="IPR051200">
    <property type="entry name" value="Host-pathogen_enzymatic-act"/>
</dbReference>
<evidence type="ECO:0000313" key="4">
    <source>
        <dbReference type="EMBL" id="GMA32883.1"/>
    </source>
</evidence>
<evidence type="ECO:0000256" key="1">
    <source>
        <dbReference type="SAM" id="MobiDB-lite"/>
    </source>
</evidence>
<dbReference type="RefSeq" id="WP_284251579.1">
    <property type="nucleotide sequence ID" value="NZ_BSUM01000001.1"/>
</dbReference>
<accession>A0AA37XGR6</accession>
<dbReference type="AlphaFoldDB" id="A0AA37XGR6"/>
<gene>
    <name evidence="4" type="ORF">GCM10025875_28750</name>
</gene>
<comment type="caution">
    <text evidence="4">The sequence shown here is derived from an EMBL/GenBank/DDBJ whole genome shotgun (WGS) entry which is preliminary data.</text>
</comment>
<dbReference type="InterPro" id="IPR001119">
    <property type="entry name" value="SLH_dom"/>
</dbReference>
<dbReference type="Gene3D" id="2.130.10.10">
    <property type="entry name" value="YVTN repeat-like/Quinoprotein amine dehydrogenase"/>
    <property type="match status" value="2"/>
</dbReference>
<name>A0AA37XGR6_9MICO</name>
<keyword evidence="5" id="KW-1185">Reference proteome</keyword>
<feature type="domain" description="SLH" evidence="3">
    <location>
        <begin position="754"/>
        <end position="819"/>
    </location>
</feature>
<dbReference type="Pfam" id="PF04213">
    <property type="entry name" value="HtaA"/>
    <property type="match status" value="1"/>
</dbReference>
<dbReference type="InterPro" id="IPR015943">
    <property type="entry name" value="WD40/YVTN_repeat-like_dom_sf"/>
</dbReference>
<feature type="chain" id="PRO_5041369092" description="SLH domain-containing protein" evidence="2">
    <location>
        <begin position="32"/>
        <end position="819"/>
    </location>
</feature>
<dbReference type="Proteomes" id="UP001157161">
    <property type="component" value="Unassembled WGS sequence"/>
</dbReference>
<dbReference type="SUPFAM" id="SSF51004">
    <property type="entry name" value="C-terminal (heme d1) domain of cytochrome cd1-nitrite reductase"/>
    <property type="match status" value="1"/>
</dbReference>
<feature type="compositionally biased region" description="Pro residues" evidence="1">
    <location>
        <begin position="395"/>
        <end position="409"/>
    </location>
</feature>
<evidence type="ECO:0000313" key="5">
    <source>
        <dbReference type="Proteomes" id="UP001157161"/>
    </source>
</evidence>
<feature type="domain" description="SLH" evidence="3">
    <location>
        <begin position="684"/>
        <end position="748"/>
    </location>
</feature>